<keyword evidence="2 12" id="KW-0812">Transmembrane</keyword>
<dbReference type="GO" id="GO:0007166">
    <property type="term" value="P:cell surface receptor signaling pathway"/>
    <property type="evidence" value="ECO:0000318"/>
    <property type="project" value="GO_Central"/>
</dbReference>
<evidence type="ECO:0000256" key="5">
    <source>
        <dbReference type="ARBA" id="ARBA00022989"/>
    </source>
</evidence>
<dbReference type="Gene3D" id="3.40.390.10">
    <property type="entry name" value="Collagenase (Catalytic Domain)"/>
    <property type="match status" value="1"/>
</dbReference>
<dbReference type="Pfam" id="PF00084">
    <property type="entry name" value="Sushi"/>
    <property type="match status" value="2"/>
</dbReference>
<evidence type="ECO:0000256" key="6">
    <source>
        <dbReference type="ARBA" id="ARBA00023136"/>
    </source>
</evidence>
<dbReference type="InterPro" id="IPR000800">
    <property type="entry name" value="Notch_dom"/>
</dbReference>
<keyword evidence="7" id="KW-1015">Disulfide bond</keyword>
<dbReference type="EnsemblMetazoa" id="XM_030998037">
    <property type="protein sequence ID" value="XP_030853897"/>
    <property type="gene ID" value="LOC577902"/>
</dbReference>
<evidence type="ECO:0000259" key="13">
    <source>
        <dbReference type="PROSITE" id="PS50923"/>
    </source>
</evidence>
<organism evidence="14 15">
    <name type="scientific">Strongylocentrotus purpuratus</name>
    <name type="common">Purple sea urchin</name>
    <dbReference type="NCBI Taxonomy" id="7668"/>
    <lineage>
        <taxon>Eukaryota</taxon>
        <taxon>Metazoa</taxon>
        <taxon>Echinodermata</taxon>
        <taxon>Eleutherozoa</taxon>
        <taxon>Echinozoa</taxon>
        <taxon>Echinoidea</taxon>
        <taxon>Euechinoidea</taxon>
        <taxon>Echinacea</taxon>
        <taxon>Camarodonta</taxon>
        <taxon>Echinidea</taxon>
        <taxon>Strongylocentrotidae</taxon>
        <taxon>Strongylocentrotus</taxon>
    </lineage>
</organism>
<dbReference type="PANTHER" id="PTHR46130:SF3">
    <property type="entry name" value="CHROMOSOME UNDETERMINED SCAFFOLD_33, WHOLE GENOME SHOTGUN SEQUENCE"/>
    <property type="match status" value="1"/>
</dbReference>
<sequence>MVAGSRITQRHSIAMYHLLMFSAVLIYNVNPSSGATGGRAPERVFFDVEDDVGSLGDAHERRHRDAVANRCHSSEKLQREDHSRYPRHARGMDTGAAPQYEEGGGLGRALYFTAESDLLLYKRISDAGFTFPRQRFTMELWVKPEGGQSSPAVIAELSDKCKASNIVWGWSLYIDVPSPWNMGGAEFKFSLQTDRSIENTTVRSHRPYQPNTWVHVTVSYDGWMMRLYLDGAMVGAAIGQRGDVFSMASQRCKDFSLGGSRVHWAPFRGAIGHLRISDEIRSHPDIKTSASLLGTDAGPGFVISEDFDSELVNWSPSEMREPETVVSDIQRHPSYPHVTAPKCGVTVCDNPEIARSYINNPQLRSPVILRFRPIVLAEDDGSNPTVSSADLLMQHRLLSAAYGAHNITWRDVGITVVRNSSLRSRLVIAGCDNKIGNRRCDLGCNYHITGYDGGDCDEVQTECPDDLKGDGVCQPECNKAYHDWDEGDCCTPINTTYSPSCADPTSPYRSYISAEELKAVVHLNNSDALNVFFVDFVDVDIEGFATMPWEVTAHSVKGGVVIQGGDRLTNNSLIHEMGHALGLLHVHHGVSEMSCTDECYELAASLESGDLVEDTNPTPTNHHCRDPTSAESRDGTCGDDEQWRAFIDTPFRNYMSYSDSSCTSHFTPQQAARMHCYIDLMYPSWDPSPTPGTVPLPPRVMEEGPEGGVTIAWLPPLSGYHGENESRCSECTAENAFVQYASRATSAKKGRLTQATGPPDAKQCDVNQQGWMAFTSGSAVCSDCHLDLEFEHRVVPARLSIWVSYVHRSRDAIRDVILRYDDNTQESLGPVSVDCDIPFTSRLFTDKRLVGITIDVSGLYTIIDAVQVVSAPHAPACQACTPHRYRVIRDPPFESDDDVDDFVENTWFEDRWIADEVDYSYRIHAISGALSGLPSPPARYQRGEPFCGNGRTERFPDSSEECDDGNHIDGDGCDKLCHLERHFICEGEPSRCRRYLGDGVCEEFERTTSELDCGFHTPLGYTDQWATSAKANPIYQTPDCPVTPLLGQPREGRLQNIAGSWEGPPIMCKAVDCGMPQLDPSLATAACPTGTRYGSECTFKCIPPAKLQGTDNTLRCEEDGLFSLAQSFCQVLCDAPPTPPHAMLQSQDCRSDGHNVGSTCKFRCKAGFTSVYKKGRPSRVARYQCSENATWIGHGCEQVTCPPLSLLHYGLFNCTNDFNYKSQCTLYCPGENVVPSTITCTKDGEWDQEFTPCDPSITCPEPLPPSDVIVDCPQGHGAGAICKAKCRLGRSYQIALEGATYRERGLLGRHEVILCTAGGVWYPNLDQIVCHEKCLEYFIGDDECEWRNNRAYCLWDSGACCPSTAPTGEVITFPENCGEGCECRDPDAIENVRQRNGWVRQLNRPPP</sequence>
<dbReference type="FunCoup" id="A0A7M7PPX5">
    <property type="interactions" value="749"/>
</dbReference>
<dbReference type="InterPro" id="IPR024079">
    <property type="entry name" value="MetalloPept_cat_dom_sf"/>
</dbReference>
<evidence type="ECO:0000256" key="4">
    <source>
        <dbReference type="ARBA" id="ARBA00022737"/>
    </source>
</evidence>
<dbReference type="SMART" id="SM00004">
    <property type="entry name" value="NL"/>
    <property type="match status" value="2"/>
</dbReference>
<dbReference type="SUPFAM" id="SSF90193">
    <property type="entry name" value="Notch domain"/>
    <property type="match status" value="1"/>
</dbReference>
<comment type="subcellular location">
    <subcellularLocation>
        <location evidence="9">Endomembrane system</location>
        <topology evidence="9">Single-pass type I membrane protein</topology>
    </subcellularLocation>
</comment>
<dbReference type="GO" id="GO:0004222">
    <property type="term" value="F:metalloendopeptidase activity"/>
    <property type="evidence" value="ECO:0000318"/>
    <property type="project" value="GO_Central"/>
</dbReference>
<dbReference type="GO" id="GO:0006508">
    <property type="term" value="P:proteolysis"/>
    <property type="evidence" value="ECO:0000318"/>
    <property type="project" value="GO_Central"/>
</dbReference>
<dbReference type="GO" id="GO:0012505">
    <property type="term" value="C:endomembrane system"/>
    <property type="evidence" value="ECO:0007669"/>
    <property type="project" value="UniProtKB-SubCell"/>
</dbReference>
<evidence type="ECO:0000256" key="1">
    <source>
        <dbReference type="ARBA" id="ARBA00008721"/>
    </source>
</evidence>
<evidence type="ECO:0000256" key="3">
    <source>
        <dbReference type="ARBA" id="ARBA00022729"/>
    </source>
</evidence>
<comment type="similarity">
    <text evidence="1">Belongs to the peptidase M43B family.</text>
</comment>
<dbReference type="Pfam" id="PF25900">
    <property type="entry name" value="PAPPA"/>
    <property type="match status" value="1"/>
</dbReference>
<dbReference type="InterPro" id="IPR000436">
    <property type="entry name" value="Sushi_SCR_CCP_dom"/>
</dbReference>
<dbReference type="Pfam" id="PF05572">
    <property type="entry name" value="Peptidase_M43"/>
    <property type="match status" value="1"/>
</dbReference>
<dbReference type="InterPro" id="IPR035993">
    <property type="entry name" value="Notch-like_dom_sf"/>
</dbReference>
<dbReference type="Gene3D" id="2.60.120.200">
    <property type="match status" value="1"/>
</dbReference>
<dbReference type="CDD" id="cd00033">
    <property type="entry name" value="CCP"/>
    <property type="match status" value="2"/>
</dbReference>
<proteinExistence type="inferred from homology"/>
<feature type="domain" description="Sushi" evidence="13">
    <location>
        <begin position="1131"/>
        <end position="1198"/>
    </location>
</feature>
<dbReference type="InParanoid" id="A0A7M7PPX5"/>
<evidence type="ECO:0000256" key="2">
    <source>
        <dbReference type="ARBA" id="ARBA00022692"/>
    </source>
</evidence>
<feature type="region of interest" description="Disordered" evidence="11">
    <location>
        <begin position="611"/>
        <end position="639"/>
    </location>
</feature>
<dbReference type="Proteomes" id="UP000007110">
    <property type="component" value="Unassembled WGS sequence"/>
</dbReference>
<name>A0A7M7PPX5_STRPU</name>
<keyword evidence="8" id="KW-0325">Glycoprotein</keyword>
<protein>
    <recommendedName>
        <fullName evidence="13">Sushi domain-containing protein</fullName>
    </recommendedName>
</protein>
<reference evidence="14" key="2">
    <citation type="submission" date="2021-01" db="UniProtKB">
        <authorList>
            <consortium name="EnsemblMetazoa"/>
        </authorList>
    </citation>
    <scope>IDENTIFICATION</scope>
</reference>
<dbReference type="Pfam" id="PF13385">
    <property type="entry name" value="Laminin_G_3"/>
    <property type="match status" value="1"/>
</dbReference>
<dbReference type="Gene3D" id="2.10.70.10">
    <property type="entry name" value="Complement Module, domain 1"/>
    <property type="match status" value="3"/>
</dbReference>
<dbReference type="GeneID" id="577902"/>
<accession>A0A7M7PPX5</accession>
<evidence type="ECO:0000256" key="8">
    <source>
        <dbReference type="ARBA" id="ARBA00023180"/>
    </source>
</evidence>
<dbReference type="KEGG" id="spu:577902"/>
<dbReference type="NCBIfam" id="TIGR02232">
    <property type="entry name" value="myxo_disulf_rpt"/>
    <property type="match status" value="1"/>
</dbReference>
<dbReference type="SMART" id="SM00560">
    <property type="entry name" value="LamGL"/>
    <property type="match status" value="1"/>
</dbReference>
<dbReference type="PANTHER" id="PTHR46130">
    <property type="entry name" value="LAMGL DOMAIN-CONTAINING PROTEIN"/>
    <property type="match status" value="1"/>
</dbReference>
<dbReference type="InterPro" id="IPR006558">
    <property type="entry name" value="LamG-like"/>
</dbReference>
<dbReference type="InterPro" id="IPR035976">
    <property type="entry name" value="Sushi/SCR/CCP_sf"/>
</dbReference>
<dbReference type="InterPro" id="IPR043543">
    <property type="entry name" value="PAPPA/PAPPA2"/>
</dbReference>
<evidence type="ECO:0000256" key="12">
    <source>
        <dbReference type="SAM" id="Phobius"/>
    </source>
</evidence>
<dbReference type="RefSeq" id="XP_030853897.1">
    <property type="nucleotide sequence ID" value="XM_030998037.1"/>
</dbReference>
<dbReference type="SUPFAM" id="SSF55486">
    <property type="entry name" value="Metalloproteases ('zincins'), catalytic domain"/>
    <property type="match status" value="1"/>
</dbReference>
<keyword evidence="10" id="KW-0768">Sushi</keyword>
<dbReference type="OMA" id="EGEHCWL"/>
<evidence type="ECO:0000313" key="14">
    <source>
        <dbReference type="EnsemblMetazoa" id="XP_030853897"/>
    </source>
</evidence>
<feature type="transmembrane region" description="Helical" evidence="12">
    <location>
        <begin position="12"/>
        <end position="29"/>
    </location>
</feature>
<keyword evidence="6 12" id="KW-0472">Membrane</keyword>
<dbReference type="SMART" id="SM00032">
    <property type="entry name" value="CCP"/>
    <property type="match status" value="3"/>
</dbReference>
<comment type="caution">
    <text evidence="10">Lacks conserved residue(s) required for the propagation of feature annotation.</text>
</comment>
<evidence type="ECO:0000313" key="15">
    <source>
        <dbReference type="Proteomes" id="UP000007110"/>
    </source>
</evidence>
<keyword evidence="4" id="KW-0677">Repeat</keyword>
<feature type="region of interest" description="Disordered" evidence="11">
    <location>
        <begin position="57"/>
        <end position="82"/>
    </location>
</feature>
<dbReference type="GO" id="GO:0005615">
    <property type="term" value="C:extracellular space"/>
    <property type="evidence" value="ECO:0000318"/>
    <property type="project" value="GO_Central"/>
</dbReference>
<dbReference type="InterPro" id="IPR008754">
    <property type="entry name" value="Peptidase_M43"/>
</dbReference>
<reference evidence="15" key="1">
    <citation type="submission" date="2015-02" db="EMBL/GenBank/DDBJ databases">
        <title>Genome sequencing for Strongylocentrotus purpuratus.</title>
        <authorList>
            <person name="Murali S."/>
            <person name="Liu Y."/>
            <person name="Vee V."/>
            <person name="English A."/>
            <person name="Wang M."/>
            <person name="Skinner E."/>
            <person name="Han Y."/>
            <person name="Muzny D.M."/>
            <person name="Worley K.C."/>
            <person name="Gibbs R.A."/>
        </authorList>
    </citation>
    <scope>NUCLEOTIDE SEQUENCE</scope>
</reference>
<evidence type="ECO:0000256" key="11">
    <source>
        <dbReference type="SAM" id="MobiDB-lite"/>
    </source>
</evidence>
<evidence type="ECO:0000256" key="7">
    <source>
        <dbReference type="ARBA" id="ARBA00023157"/>
    </source>
</evidence>
<dbReference type="PROSITE" id="PS50923">
    <property type="entry name" value="SUSHI"/>
    <property type="match status" value="1"/>
</dbReference>
<evidence type="ECO:0000256" key="10">
    <source>
        <dbReference type="PROSITE-ProRule" id="PRU00302"/>
    </source>
</evidence>
<dbReference type="SUPFAM" id="SSF57535">
    <property type="entry name" value="Complement control module/SCR domain"/>
    <property type="match status" value="3"/>
</dbReference>
<dbReference type="SUPFAM" id="SSF49899">
    <property type="entry name" value="Concanavalin A-like lectins/glucanases"/>
    <property type="match status" value="1"/>
</dbReference>
<feature type="compositionally biased region" description="Basic and acidic residues" evidence="11">
    <location>
        <begin position="623"/>
        <end position="636"/>
    </location>
</feature>
<dbReference type="InterPro" id="IPR013320">
    <property type="entry name" value="ConA-like_dom_sf"/>
</dbReference>
<dbReference type="InterPro" id="IPR011936">
    <property type="entry name" value="Myxo_disulph_rpt"/>
</dbReference>
<keyword evidence="15" id="KW-1185">Reference proteome</keyword>
<dbReference type="InterPro" id="IPR058897">
    <property type="entry name" value="PAPPA_SD_C"/>
</dbReference>
<keyword evidence="5 12" id="KW-1133">Transmembrane helix</keyword>
<keyword evidence="3" id="KW-0732">Signal</keyword>
<evidence type="ECO:0000256" key="9">
    <source>
        <dbReference type="ARBA" id="ARBA00046288"/>
    </source>
</evidence>
<dbReference type="OrthoDB" id="536211at2759"/>
<dbReference type="Pfam" id="PF00066">
    <property type="entry name" value="Notch"/>
    <property type="match status" value="1"/>
</dbReference>